<keyword evidence="1" id="KW-0808">Transferase</keyword>
<dbReference type="CDD" id="cd04301">
    <property type="entry name" value="NAT_SF"/>
    <property type="match status" value="1"/>
</dbReference>
<dbReference type="SUPFAM" id="SSF55729">
    <property type="entry name" value="Acyl-CoA N-acyltransferases (Nat)"/>
    <property type="match status" value="1"/>
</dbReference>
<evidence type="ECO:0000259" key="3">
    <source>
        <dbReference type="PROSITE" id="PS51186"/>
    </source>
</evidence>
<reference evidence="4 5" key="1">
    <citation type="submission" date="2023-06" db="EMBL/GenBank/DDBJ databases">
        <authorList>
            <person name="Feng G."/>
            <person name="Li J."/>
            <person name="Zhu H."/>
        </authorList>
    </citation>
    <scope>NUCLEOTIDE SEQUENCE [LARGE SCALE GENOMIC DNA]</scope>
    <source>
        <strain evidence="4 5">RHCKG23</strain>
    </source>
</reference>
<protein>
    <submittedName>
        <fullName evidence="4">GNAT family N-acetyltransferase</fullName>
    </submittedName>
</protein>
<organism evidence="4 5">
    <name type="scientific">Curtobacterium citri</name>
    <dbReference type="NCBI Taxonomy" id="3055139"/>
    <lineage>
        <taxon>Bacteria</taxon>
        <taxon>Bacillati</taxon>
        <taxon>Actinomycetota</taxon>
        <taxon>Actinomycetes</taxon>
        <taxon>Micrococcales</taxon>
        <taxon>Microbacteriaceae</taxon>
        <taxon>Curtobacterium</taxon>
    </lineage>
</organism>
<gene>
    <name evidence="4" type="ORF">QUG92_14000</name>
</gene>
<evidence type="ECO:0000313" key="4">
    <source>
        <dbReference type="EMBL" id="MDM7886222.1"/>
    </source>
</evidence>
<name>A0ABT7T9H0_9MICO</name>
<evidence type="ECO:0000256" key="1">
    <source>
        <dbReference type="ARBA" id="ARBA00022679"/>
    </source>
</evidence>
<dbReference type="RefSeq" id="WP_289459517.1">
    <property type="nucleotide sequence ID" value="NZ_JAUCML010000010.1"/>
</dbReference>
<dbReference type="PANTHER" id="PTHR43877">
    <property type="entry name" value="AMINOALKYLPHOSPHONATE N-ACETYLTRANSFERASE-RELATED-RELATED"/>
    <property type="match status" value="1"/>
</dbReference>
<dbReference type="Pfam" id="PF00583">
    <property type="entry name" value="Acetyltransf_1"/>
    <property type="match status" value="1"/>
</dbReference>
<evidence type="ECO:0000313" key="5">
    <source>
        <dbReference type="Proteomes" id="UP001237823"/>
    </source>
</evidence>
<comment type="caution">
    <text evidence="4">The sequence shown here is derived from an EMBL/GenBank/DDBJ whole genome shotgun (WGS) entry which is preliminary data.</text>
</comment>
<dbReference type="Proteomes" id="UP001237823">
    <property type="component" value="Unassembled WGS sequence"/>
</dbReference>
<dbReference type="InterPro" id="IPR000182">
    <property type="entry name" value="GNAT_dom"/>
</dbReference>
<feature type="domain" description="N-acetyltransferase" evidence="3">
    <location>
        <begin position="16"/>
        <end position="158"/>
    </location>
</feature>
<sequence>MLTIETVHPDEPVAESILRRYTTEVASRWYGRPATEDEVDQALRDEPSDDLTGTTGVLLVALDDDGEPVGCAGARFLGDVAELTKVFTRGEARGRGVGRQLVSAVERACAELGIEVVRLDTRGELAEACALYERLGYRRVGPFNAEPYSDRWYAKQVDR</sequence>
<dbReference type="Gene3D" id="3.40.630.30">
    <property type="match status" value="1"/>
</dbReference>
<keyword evidence="2" id="KW-0012">Acyltransferase</keyword>
<dbReference type="InterPro" id="IPR050832">
    <property type="entry name" value="Bact_Acetyltransf"/>
</dbReference>
<dbReference type="EMBL" id="JAUCML010000010">
    <property type="protein sequence ID" value="MDM7886222.1"/>
    <property type="molecule type" value="Genomic_DNA"/>
</dbReference>
<evidence type="ECO:0000256" key="2">
    <source>
        <dbReference type="ARBA" id="ARBA00023315"/>
    </source>
</evidence>
<dbReference type="PROSITE" id="PS51186">
    <property type="entry name" value="GNAT"/>
    <property type="match status" value="1"/>
</dbReference>
<proteinExistence type="predicted"/>
<dbReference type="InterPro" id="IPR016181">
    <property type="entry name" value="Acyl_CoA_acyltransferase"/>
</dbReference>
<keyword evidence="5" id="KW-1185">Reference proteome</keyword>
<accession>A0ABT7T9H0</accession>
<dbReference type="PANTHER" id="PTHR43877:SF2">
    <property type="entry name" value="AMINOALKYLPHOSPHONATE N-ACETYLTRANSFERASE-RELATED"/>
    <property type="match status" value="1"/>
</dbReference>